<dbReference type="GO" id="GO:0005634">
    <property type="term" value="C:nucleus"/>
    <property type="evidence" value="ECO:0007669"/>
    <property type="project" value="TreeGrafter"/>
</dbReference>
<sequence length="509" mass="57157">MSLTFSIAHNQITKKVSCPRSNTVNQLASLAIAKFGLPSSANGTLLHSGKKLDGLLPLRLTNLVNNAKLVLELSSASRPVTVKVVASVLGESKQKIIKTQTDSTVQQLLDTFAAESGAQIGDHRVQLSVLDARIENGSADFASTSLGSILGSATNAVIRLTVESKDAHSKREKLQAEQRELRQQLEEHKRQARLLEKRLKEEAQETKKQEELKAEEEVEKEPELEDEGVEKAEAIEEPAGQDAIATEDSGKDVDMDVDEAQEPSSKPEEVNALDTKQEASASSNDSFPQTPSDESFKVQHYKEDTVYIPSNRSQHYENPDNDYNLTVAQAEKYYGIIKSMQQNKKQQPKDVTPPKAYIIRVRFPDRALLDLQIEDSSMKLGQLLKKLDSFVHEKHINTYRLKNGVPPFEEIAMGFDANNKELKHHKSFQDERIMLIWESSDKSLKGPYLKSDVNTRNIDELPTLQLESHRGQLGDEEEKRRKSISESNQSRQPEKKKKNGLPKWFKPGK</sequence>
<evidence type="ECO:0000313" key="4">
    <source>
        <dbReference type="Proteomes" id="UP000244406"/>
    </source>
</evidence>
<proteinExistence type="predicted"/>
<dbReference type="Gene3D" id="3.10.20.90">
    <property type="entry name" value="Phosphatidylinositol 3-kinase Catalytic Subunit, Chain A, domain 1"/>
    <property type="match status" value="1"/>
</dbReference>
<dbReference type="VEuPathDB" id="FungiDB:CXQ87_005118"/>
<dbReference type="InterPro" id="IPR029071">
    <property type="entry name" value="Ubiquitin-like_domsf"/>
</dbReference>
<feature type="region of interest" description="Disordered" evidence="1">
    <location>
        <begin position="202"/>
        <end position="228"/>
    </location>
</feature>
<dbReference type="GO" id="GO:0012506">
    <property type="term" value="C:vesicle membrane"/>
    <property type="evidence" value="ECO:0007669"/>
    <property type="project" value="TreeGrafter"/>
</dbReference>
<dbReference type="EMBL" id="PKFP01000002">
    <property type="protein sequence ID" value="PVH14842.1"/>
    <property type="molecule type" value="Genomic_DNA"/>
</dbReference>
<dbReference type="Proteomes" id="UP000244406">
    <property type="component" value="Unassembled WGS sequence"/>
</dbReference>
<dbReference type="GO" id="GO:0005737">
    <property type="term" value="C:cytoplasm"/>
    <property type="evidence" value="ECO:0007669"/>
    <property type="project" value="TreeGrafter"/>
</dbReference>
<dbReference type="RefSeq" id="XP_025335782.1">
    <property type="nucleotide sequence ID" value="XM_025483547.1"/>
</dbReference>
<name>A0A2V1AAP6_9ASCO</name>
<dbReference type="GeneID" id="37005116"/>
<dbReference type="Pfam" id="PF11470">
    <property type="entry name" value="TUG-UBL1"/>
    <property type="match status" value="1"/>
</dbReference>
<feature type="region of interest" description="Disordered" evidence="1">
    <location>
        <begin position="460"/>
        <end position="509"/>
    </location>
</feature>
<protein>
    <recommendedName>
        <fullName evidence="2">TUG ubiquitin-like domain-containing protein</fullName>
    </recommendedName>
</protein>
<evidence type="ECO:0000256" key="1">
    <source>
        <dbReference type="SAM" id="MobiDB-lite"/>
    </source>
</evidence>
<dbReference type="PANTHER" id="PTHR46467">
    <property type="entry name" value="TETHER CONTAINING UBX DOMAIN FOR GLUT4"/>
    <property type="match status" value="1"/>
</dbReference>
<accession>A0A2V1AAP6</accession>
<feature type="region of interest" description="Disordered" evidence="1">
    <location>
        <begin position="257"/>
        <end position="297"/>
    </location>
</feature>
<dbReference type="GO" id="GO:0006886">
    <property type="term" value="P:intracellular protein transport"/>
    <property type="evidence" value="ECO:0007669"/>
    <property type="project" value="TreeGrafter"/>
</dbReference>
<feature type="compositionally biased region" description="Acidic residues" evidence="1">
    <location>
        <begin position="213"/>
        <end position="228"/>
    </location>
</feature>
<feature type="compositionally biased region" description="Basic and acidic residues" evidence="1">
    <location>
        <begin position="202"/>
        <end position="212"/>
    </location>
</feature>
<comment type="caution">
    <text evidence="3">The sequence shown here is derived from an EMBL/GenBank/DDBJ whole genome shotgun (WGS) entry which is preliminary data.</text>
</comment>
<evidence type="ECO:0000259" key="2">
    <source>
        <dbReference type="Pfam" id="PF11470"/>
    </source>
</evidence>
<keyword evidence="4" id="KW-1185">Reference proteome</keyword>
<organism evidence="3 4">
    <name type="scientific">Candidozyma duobushaemuli</name>
    <dbReference type="NCBI Taxonomy" id="1231522"/>
    <lineage>
        <taxon>Eukaryota</taxon>
        <taxon>Fungi</taxon>
        <taxon>Dikarya</taxon>
        <taxon>Ascomycota</taxon>
        <taxon>Saccharomycotina</taxon>
        <taxon>Pichiomycetes</taxon>
        <taxon>Metschnikowiaceae</taxon>
        <taxon>Candidozyma</taxon>
    </lineage>
</organism>
<feature type="region of interest" description="Disordered" evidence="1">
    <location>
        <begin position="233"/>
        <end position="252"/>
    </location>
</feature>
<gene>
    <name evidence="3" type="ORF">CXQ87_005118</name>
</gene>
<reference evidence="3 4" key="1">
    <citation type="submission" date="2017-12" db="EMBL/GenBank/DDBJ databases">
        <title>Genome Sequence of the Amphotericin B-resistant Candida duobushaemulonii strain, B09383.</title>
        <authorList>
            <person name="Chow N.A."/>
            <person name="Gade L."/>
            <person name="Batra D."/>
            <person name="Rowe L.A."/>
            <person name="Loparev V.N."/>
            <person name="Litvintseva A.P."/>
        </authorList>
    </citation>
    <scope>NUCLEOTIDE SEQUENCE [LARGE SCALE GENOMIC DNA]</scope>
    <source>
        <strain evidence="3 4">B09383</strain>
    </source>
</reference>
<dbReference type="AlphaFoldDB" id="A0A2V1AAP6"/>
<dbReference type="SUPFAM" id="SSF54236">
    <property type="entry name" value="Ubiquitin-like"/>
    <property type="match status" value="1"/>
</dbReference>
<feature type="compositionally biased region" description="Polar residues" evidence="1">
    <location>
        <begin position="278"/>
        <end position="293"/>
    </location>
</feature>
<evidence type="ECO:0000313" key="3">
    <source>
        <dbReference type="EMBL" id="PVH14842.1"/>
    </source>
</evidence>
<feature type="compositionally biased region" description="Basic and acidic residues" evidence="1">
    <location>
        <begin position="467"/>
        <end position="484"/>
    </location>
</feature>
<feature type="compositionally biased region" description="Basic residues" evidence="1">
    <location>
        <begin position="494"/>
        <end position="509"/>
    </location>
</feature>
<dbReference type="InterPro" id="IPR021569">
    <property type="entry name" value="TUG-UBL1"/>
</dbReference>
<dbReference type="PANTHER" id="PTHR46467:SF1">
    <property type="entry name" value="TETHER CONTAINING UBX DOMAIN FOR GLUT4"/>
    <property type="match status" value="1"/>
</dbReference>
<feature type="domain" description="TUG ubiquitin-like" evidence="2">
    <location>
        <begin position="7"/>
        <end position="71"/>
    </location>
</feature>